<comment type="subcellular location">
    <subcellularLocation>
        <location evidence="1 7">Cell membrane</location>
        <topology evidence="1 7">Multi-pass membrane protein</topology>
    </subcellularLocation>
</comment>
<dbReference type="RefSeq" id="WP_223408282.1">
    <property type="nucleotide sequence ID" value="NZ_JAGSHT010000016.1"/>
</dbReference>
<evidence type="ECO:0000256" key="4">
    <source>
        <dbReference type="ARBA" id="ARBA00022692"/>
    </source>
</evidence>
<dbReference type="InterPro" id="IPR035906">
    <property type="entry name" value="MetI-like_sf"/>
</dbReference>
<feature type="compositionally biased region" description="Basic and acidic residues" evidence="8">
    <location>
        <begin position="1"/>
        <end position="22"/>
    </location>
</feature>
<feature type="domain" description="ABC transmembrane type-1" evidence="9">
    <location>
        <begin position="98"/>
        <end position="287"/>
    </location>
</feature>
<dbReference type="CDD" id="cd06261">
    <property type="entry name" value="TM_PBP2"/>
    <property type="match status" value="1"/>
</dbReference>
<dbReference type="PANTHER" id="PTHR43744:SF12">
    <property type="entry name" value="ABC TRANSPORTER PERMEASE PROTEIN MG189-RELATED"/>
    <property type="match status" value="1"/>
</dbReference>
<dbReference type="PANTHER" id="PTHR43744">
    <property type="entry name" value="ABC TRANSPORTER PERMEASE PROTEIN MG189-RELATED-RELATED"/>
    <property type="match status" value="1"/>
</dbReference>
<name>A0ABS7SC78_9MICO</name>
<keyword evidence="11" id="KW-1185">Reference proteome</keyword>
<dbReference type="EMBL" id="JAGSHT010000016">
    <property type="protein sequence ID" value="MBZ2197961.1"/>
    <property type="molecule type" value="Genomic_DNA"/>
</dbReference>
<evidence type="ECO:0000256" key="3">
    <source>
        <dbReference type="ARBA" id="ARBA00022475"/>
    </source>
</evidence>
<evidence type="ECO:0000256" key="8">
    <source>
        <dbReference type="SAM" id="MobiDB-lite"/>
    </source>
</evidence>
<feature type="transmembrane region" description="Helical" evidence="7">
    <location>
        <begin position="166"/>
        <end position="183"/>
    </location>
</feature>
<dbReference type="Gene3D" id="1.10.3720.10">
    <property type="entry name" value="MetI-like"/>
    <property type="match status" value="1"/>
</dbReference>
<organism evidence="10 11">
    <name type="scientific">Occultella gossypii</name>
    <dbReference type="NCBI Taxonomy" id="2800820"/>
    <lineage>
        <taxon>Bacteria</taxon>
        <taxon>Bacillati</taxon>
        <taxon>Actinomycetota</taxon>
        <taxon>Actinomycetes</taxon>
        <taxon>Micrococcales</taxon>
        <taxon>Ruaniaceae</taxon>
        <taxon>Occultella</taxon>
    </lineage>
</organism>
<dbReference type="PROSITE" id="PS50928">
    <property type="entry name" value="ABC_TM1"/>
    <property type="match status" value="1"/>
</dbReference>
<reference evidence="10 11" key="1">
    <citation type="submission" date="2021-04" db="EMBL/GenBank/DDBJ databases">
        <title>Ruania sp. nov., isolated from sandy soil of mangrove forest.</title>
        <authorList>
            <person name="Ge X."/>
            <person name="Huang R."/>
            <person name="Liu W."/>
        </authorList>
    </citation>
    <scope>NUCLEOTIDE SEQUENCE [LARGE SCALE GENOMIC DNA]</scope>
    <source>
        <strain evidence="10 11">N2-46</strain>
    </source>
</reference>
<evidence type="ECO:0000313" key="10">
    <source>
        <dbReference type="EMBL" id="MBZ2197961.1"/>
    </source>
</evidence>
<evidence type="ECO:0000259" key="9">
    <source>
        <dbReference type="PROSITE" id="PS50928"/>
    </source>
</evidence>
<feature type="transmembrane region" description="Helical" evidence="7">
    <location>
        <begin position="38"/>
        <end position="58"/>
    </location>
</feature>
<keyword evidence="3" id="KW-1003">Cell membrane</keyword>
<evidence type="ECO:0000313" key="11">
    <source>
        <dbReference type="Proteomes" id="UP000826651"/>
    </source>
</evidence>
<dbReference type="Pfam" id="PF00528">
    <property type="entry name" value="BPD_transp_1"/>
    <property type="match status" value="1"/>
</dbReference>
<keyword evidence="4 7" id="KW-0812">Transmembrane</keyword>
<dbReference type="SUPFAM" id="SSF161098">
    <property type="entry name" value="MetI-like"/>
    <property type="match status" value="1"/>
</dbReference>
<evidence type="ECO:0000256" key="1">
    <source>
        <dbReference type="ARBA" id="ARBA00004651"/>
    </source>
</evidence>
<feature type="transmembrane region" description="Helical" evidence="7">
    <location>
        <begin position="133"/>
        <end position="154"/>
    </location>
</feature>
<evidence type="ECO:0000256" key="2">
    <source>
        <dbReference type="ARBA" id="ARBA00022448"/>
    </source>
</evidence>
<evidence type="ECO:0000256" key="7">
    <source>
        <dbReference type="RuleBase" id="RU363032"/>
    </source>
</evidence>
<keyword evidence="5 7" id="KW-1133">Transmembrane helix</keyword>
<comment type="similarity">
    <text evidence="7">Belongs to the binding-protein-dependent transport system permease family.</text>
</comment>
<dbReference type="InterPro" id="IPR000515">
    <property type="entry name" value="MetI-like"/>
</dbReference>
<keyword evidence="2 7" id="KW-0813">Transport</keyword>
<feature type="transmembrane region" description="Helical" evidence="7">
    <location>
        <begin position="95"/>
        <end position="121"/>
    </location>
</feature>
<feature type="region of interest" description="Disordered" evidence="8">
    <location>
        <begin position="1"/>
        <end position="31"/>
    </location>
</feature>
<sequence>MTAEVKDRSAEAAKASVDAERAGKHRGRARPASGFDRMATAVVIAFGLLWLVPLLWALNTSFKPEEETTRLPLTWAIENPTLDAYLGVINSTDIVLWYGNSLFVSVMVSTLSVLVASMAAFALSRVPMAGKRFIFGAILLGIMIPSQALIVPLFQEMQVLGLLGTYWAVILPQVPAAVGVFVFKQFFDGLPAALFESAQADGAGWLRMWATIAMPLSRPAISAVAIFTFVWSWNALLWPLLTLNDSQLMTVTVGLATVQGEFGVAYAQIMASAILGALPLLAVFLAFQRQIVQGIANTGIK</sequence>
<protein>
    <submittedName>
        <fullName evidence="10">Carbohydrate ABC transporter permease</fullName>
    </submittedName>
</protein>
<comment type="caution">
    <text evidence="10">The sequence shown here is derived from an EMBL/GenBank/DDBJ whole genome shotgun (WGS) entry which is preliminary data.</text>
</comment>
<feature type="transmembrane region" description="Helical" evidence="7">
    <location>
        <begin position="265"/>
        <end position="287"/>
    </location>
</feature>
<feature type="transmembrane region" description="Helical" evidence="7">
    <location>
        <begin position="220"/>
        <end position="241"/>
    </location>
</feature>
<accession>A0ABS7SC78</accession>
<evidence type="ECO:0000256" key="6">
    <source>
        <dbReference type="ARBA" id="ARBA00023136"/>
    </source>
</evidence>
<proteinExistence type="inferred from homology"/>
<dbReference type="Proteomes" id="UP000826651">
    <property type="component" value="Unassembled WGS sequence"/>
</dbReference>
<evidence type="ECO:0000256" key="5">
    <source>
        <dbReference type="ARBA" id="ARBA00022989"/>
    </source>
</evidence>
<gene>
    <name evidence="10" type="ORF">KCQ71_17505</name>
</gene>
<keyword evidence="6 7" id="KW-0472">Membrane</keyword>